<comment type="caution">
    <text evidence="1">The sequence shown here is derived from an EMBL/GenBank/DDBJ whole genome shotgun (WGS) entry which is preliminary data.</text>
</comment>
<dbReference type="Proteomes" id="UP000265618">
    <property type="component" value="Unassembled WGS sequence"/>
</dbReference>
<protein>
    <submittedName>
        <fullName evidence="1">Uncharacterized protein</fullName>
    </submittedName>
</protein>
<evidence type="ECO:0000313" key="2">
    <source>
        <dbReference type="Proteomes" id="UP000265618"/>
    </source>
</evidence>
<sequence length="178" mass="20581">TINMSDYSVRLPPPCQTVEELRLLIEEHKAVSLDVEKFLRDCQSLRSDDLEAIRKLSIHYHTLVVRKVTLETRIGYDYMRFEGEKEKRVERRREADKRRAKVYMAREERLFKTAHLPNFPLGSAVAATTGGRVLVLPRAVCGSSGTHPLKAIKCHKYGVLHCDSIDRLLYWVFELGRV</sequence>
<feature type="non-terminal residue" evidence="1">
    <location>
        <position position="1"/>
    </location>
</feature>
<gene>
    <name evidence="1" type="ORF">KIPB_011817</name>
</gene>
<reference evidence="1 2" key="1">
    <citation type="journal article" date="2018" name="PLoS ONE">
        <title>The draft genome of Kipferlia bialata reveals reductive genome evolution in fornicate parasites.</title>
        <authorList>
            <person name="Tanifuji G."/>
            <person name="Takabayashi S."/>
            <person name="Kume K."/>
            <person name="Takagi M."/>
            <person name="Nakayama T."/>
            <person name="Kamikawa R."/>
            <person name="Inagaki Y."/>
            <person name="Hashimoto T."/>
        </authorList>
    </citation>
    <scope>NUCLEOTIDE SEQUENCE [LARGE SCALE GENOMIC DNA]</scope>
    <source>
        <strain evidence="1">NY0173</strain>
    </source>
</reference>
<name>A0A9K3D694_9EUKA</name>
<dbReference type="AlphaFoldDB" id="A0A9K3D694"/>
<organism evidence="1 2">
    <name type="scientific">Kipferlia bialata</name>
    <dbReference type="NCBI Taxonomy" id="797122"/>
    <lineage>
        <taxon>Eukaryota</taxon>
        <taxon>Metamonada</taxon>
        <taxon>Carpediemonas-like organisms</taxon>
        <taxon>Kipferlia</taxon>
    </lineage>
</organism>
<accession>A0A9K3D694</accession>
<evidence type="ECO:0000313" key="1">
    <source>
        <dbReference type="EMBL" id="GIQ89372.1"/>
    </source>
</evidence>
<proteinExistence type="predicted"/>
<dbReference type="EMBL" id="BDIP01004975">
    <property type="protein sequence ID" value="GIQ89372.1"/>
    <property type="molecule type" value="Genomic_DNA"/>
</dbReference>
<keyword evidence="2" id="KW-1185">Reference proteome</keyword>